<dbReference type="PRINTS" id="PR00837">
    <property type="entry name" value="V5TPXLIKE"/>
</dbReference>
<evidence type="ECO:0000259" key="3">
    <source>
        <dbReference type="SMART" id="SM00198"/>
    </source>
</evidence>
<accession>A0AA85J184</accession>
<feature type="compositionally biased region" description="Basic and acidic residues" evidence="1">
    <location>
        <begin position="164"/>
        <end position="174"/>
    </location>
</feature>
<name>A0AA85J184_TRIRE</name>
<dbReference type="CDD" id="cd05380">
    <property type="entry name" value="CAP_euk"/>
    <property type="match status" value="1"/>
</dbReference>
<keyword evidence="4" id="KW-1185">Reference proteome</keyword>
<proteinExistence type="predicted"/>
<dbReference type="PANTHER" id="PTHR10334">
    <property type="entry name" value="CYSTEINE-RICH SECRETORY PROTEIN-RELATED"/>
    <property type="match status" value="1"/>
</dbReference>
<feature type="region of interest" description="Disordered" evidence="1">
    <location>
        <begin position="162"/>
        <end position="181"/>
    </location>
</feature>
<feature type="domain" description="SCP" evidence="3">
    <location>
        <begin position="25"/>
        <end position="167"/>
    </location>
</feature>
<evidence type="ECO:0000256" key="1">
    <source>
        <dbReference type="SAM" id="MobiDB-lite"/>
    </source>
</evidence>
<dbReference type="InterPro" id="IPR014044">
    <property type="entry name" value="CAP_dom"/>
</dbReference>
<feature type="chain" id="PRO_5041696820" description="SCP domain-containing protein" evidence="2">
    <location>
        <begin position="22"/>
        <end position="181"/>
    </location>
</feature>
<feature type="signal peptide" evidence="2">
    <location>
        <begin position="1"/>
        <end position="21"/>
    </location>
</feature>
<dbReference type="SMART" id="SM00198">
    <property type="entry name" value="SCP"/>
    <property type="match status" value="1"/>
</dbReference>
<organism evidence="4 5">
    <name type="scientific">Trichobilharzia regenti</name>
    <name type="common">Nasal bird schistosome</name>
    <dbReference type="NCBI Taxonomy" id="157069"/>
    <lineage>
        <taxon>Eukaryota</taxon>
        <taxon>Metazoa</taxon>
        <taxon>Spiralia</taxon>
        <taxon>Lophotrochozoa</taxon>
        <taxon>Platyhelminthes</taxon>
        <taxon>Trematoda</taxon>
        <taxon>Digenea</taxon>
        <taxon>Strigeidida</taxon>
        <taxon>Schistosomatoidea</taxon>
        <taxon>Schistosomatidae</taxon>
        <taxon>Trichobilharzia</taxon>
    </lineage>
</organism>
<reference evidence="4" key="1">
    <citation type="submission" date="2022-06" db="EMBL/GenBank/DDBJ databases">
        <authorList>
            <person name="Berger JAMES D."/>
            <person name="Berger JAMES D."/>
        </authorList>
    </citation>
    <scope>NUCLEOTIDE SEQUENCE [LARGE SCALE GENOMIC DNA]</scope>
</reference>
<keyword evidence="2" id="KW-0732">Signal</keyword>
<dbReference type="Pfam" id="PF00188">
    <property type="entry name" value="CAP"/>
    <property type="match status" value="1"/>
</dbReference>
<dbReference type="InterPro" id="IPR035940">
    <property type="entry name" value="CAP_sf"/>
</dbReference>
<evidence type="ECO:0000256" key="2">
    <source>
        <dbReference type="SAM" id="SignalP"/>
    </source>
</evidence>
<dbReference type="SUPFAM" id="SSF55797">
    <property type="entry name" value="PR-1-like"/>
    <property type="match status" value="1"/>
</dbReference>
<dbReference type="AlphaFoldDB" id="A0AA85J184"/>
<dbReference type="PRINTS" id="PR00838">
    <property type="entry name" value="V5ALLERGEN"/>
</dbReference>
<dbReference type="Proteomes" id="UP000050795">
    <property type="component" value="Unassembled WGS sequence"/>
</dbReference>
<sequence>MHKVIFTSCLILQLVVLHGNAQETEETKTILEFHNTVRKAALAGKIPNQPKAKVMPPLTWNEKLAEIAQKHVDKCVLESGKMEDLYVKRYESVGQGVAEHISIQKLLETWYEEHKDYKFDTNECPKECGNYKQMVWATTKEIGCGTKLCGEKQMVVCNYGPGADDGKPYEKAGDSGEAGEE</sequence>
<reference evidence="5" key="2">
    <citation type="submission" date="2023-11" db="UniProtKB">
        <authorList>
            <consortium name="WormBaseParasite"/>
        </authorList>
    </citation>
    <scope>IDENTIFICATION</scope>
</reference>
<evidence type="ECO:0000313" key="5">
    <source>
        <dbReference type="WBParaSite" id="TREG1_123390.1"/>
    </source>
</evidence>
<dbReference type="Gene3D" id="3.40.33.10">
    <property type="entry name" value="CAP"/>
    <property type="match status" value="1"/>
</dbReference>
<dbReference type="InterPro" id="IPR001283">
    <property type="entry name" value="CRISP-related"/>
</dbReference>
<protein>
    <recommendedName>
        <fullName evidence="3">SCP domain-containing protein</fullName>
    </recommendedName>
</protein>
<evidence type="ECO:0000313" key="4">
    <source>
        <dbReference type="Proteomes" id="UP000050795"/>
    </source>
</evidence>
<dbReference type="WBParaSite" id="TREG1_123390.1">
    <property type="protein sequence ID" value="TREG1_123390.1"/>
    <property type="gene ID" value="TREG1_123390"/>
</dbReference>
<dbReference type="InterPro" id="IPR002413">
    <property type="entry name" value="V5_allergen-like"/>
</dbReference>